<evidence type="ECO:0000313" key="8">
    <source>
        <dbReference type="Proteomes" id="UP000233256"/>
    </source>
</evidence>
<evidence type="ECO:0000256" key="1">
    <source>
        <dbReference type="ARBA" id="ARBA00001966"/>
    </source>
</evidence>
<evidence type="ECO:0000256" key="5">
    <source>
        <dbReference type="ARBA" id="ARBA00023004"/>
    </source>
</evidence>
<keyword evidence="5" id="KW-0408">Iron</keyword>
<dbReference type="InterPro" id="IPR058240">
    <property type="entry name" value="rSAM_sf"/>
</dbReference>
<dbReference type="InterPro" id="IPR034457">
    <property type="entry name" value="Organic_radical-activating"/>
</dbReference>
<keyword evidence="2" id="KW-0004">4Fe-4S</keyword>
<evidence type="ECO:0000256" key="3">
    <source>
        <dbReference type="ARBA" id="ARBA00022691"/>
    </source>
</evidence>
<evidence type="ECO:0000256" key="2">
    <source>
        <dbReference type="ARBA" id="ARBA00022485"/>
    </source>
</evidence>
<dbReference type="InterPro" id="IPR007197">
    <property type="entry name" value="rSAM"/>
</dbReference>
<keyword evidence="6" id="KW-0411">Iron-sulfur</keyword>
<evidence type="ECO:0000313" key="7">
    <source>
        <dbReference type="EMBL" id="PKK91004.1"/>
    </source>
</evidence>
<dbReference type="GO" id="GO:0003824">
    <property type="term" value="F:catalytic activity"/>
    <property type="evidence" value="ECO:0007669"/>
    <property type="project" value="InterPro"/>
</dbReference>
<reference evidence="7 8" key="1">
    <citation type="journal article" date="2017" name="ISME J.">
        <title>Potential for microbial H2 and metal transformations associated with novel bacteria and archaea in deep terrestrial subsurface sediments.</title>
        <authorList>
            <person name="Hernsdorf A.W."/>
            <person name="Amano Y."/>
            <person name="Miyakawa K."/>
            <person name="Ise K."/>
            <person name="Suzuki Y."/>
            <person name="Anantharaman K."/>
            <person name="Probst A."/>
            <person name="Burstein D."/>
            <person name="Thomas B.C."/>
            <person name="Banfield J.F."/>
        </authorList>
    </citation>
    <scope>NUCLEOTIDE SEQUENCE [LARGE SCALE GENOMIC DNA]</scope>
    <source>
        <strain evidence="7">HGW-Wallbacteria-1</strain>
    </source>
</reference>
<name>A0A2N1PRP6_9BACT</name>
<accession>A0A2N1PRP6</accession>
<protein>
    <recommendedName>
        <fullName evidence="9">7-carboxy-7-deazaguanine synthase</fullName>
    </recommendedName>
</protein>
<dbReference type="GO" id="GO:0051539">
    <property type="term" value="F:4 iron, 4 sulfur cluster binding"/>
    <property type="evidence" value="ECO:0007669"/>
    <property type="project" value="UniProtKB-KW"/>
</dbReference>
<dbReference type="SFLD" id="SFLDS00029">
    <property type="entry name" value="Radical_SAM"/>
    <property type="match status" value="1"/>
</dbReference>
<dbReference type="InterPro" id="IPR013785">
    <property type="entry name" value="Aldolase_TIM"/>
</dbReference>
<dbReference type="AlphaFoldDB" id="A0A2N1PRP6"/>
<sequence length="287" mass="32035">MKKTRLNNRNNKMRYQGGFMSTERFTRACNVYDVITDVVTRGFDSGQIQCFVKFPGCNLKCNGCEDIPTPEDIDSCRFEGTPGMRDFYYVSTPVFHVDLAKVLANHSGHTSLVSAIRLCGGEPLLYPEFICNLSKDLPPECAEVRLVTNGSLPDALGEAIDAIDTLVINYKMRIVDGVEPYIEDLRKCVSIARDAEKRVEVNIRVSGEVLESEVREIAVAIAETDSDIPLCIIPTLSGKTGSKLTADHLKLMRLAYAANYKLNRVQLKPSFNHYFKDSSPPLNSQNR</sequence>
<dbReference type="PANTHER" id="PTHR30352">
    <property type="entry name" value="PYRUVATE FORMATE-LYASE-ACTIVATING ENZYME"/>
    <property type="match status" value="1"/>
</dbReference>
<comment type="cofactor">
    <cofactor evidence="1">
        <name>[4Fe-4S] cluster</name>
        <dbReference type="ChEBI" id="CHEBI:49883"/>
    </cofactor>
</comment>
<comment type="caution">
    <text evidence="7">The sequence shown here is derived from an EMBL/GenBank/DDBJ whole genome shotgun (WGS) entry which is preliminary data.</text>
</comment>
<dbReference type="SUPFAM" id="SSF102114">
    <property type="entry name" value="Radical SAM enzymes"/>
    <property type="match status" value="1"/>
</dbReference>
<dbReference type="Gene3D" id="3.20.20.70">
    <property type="entry name" value="Aldolase class I"/>
    <property type="match status" value="1"/>
</dbReference>
<dbReference type="PANTHER" id="PTHR30352:SF5">
    <property type="entry name" value="PYRUVATE FORMATE-LYASE 1-ACTIVATING ENZYME"/>
    <property type="match status" value="1"/>
</dbReference>
<organism evidence="7 8">
    <name type="scientific">Candidatus Wallbacteria bacterium HGW-Wallbacteria-1</name>
    <dbReference type="NCBI Taxonomy" id="2013854"/>
    <lineage>
        <taxon>Bacteria</taxon>
        <taxon>Candidatus Walliibacteriota</taxon>
    </lineage>
</organism>
<evidence type="ECO:0008006" key="9">
    <source>
        <dbReference type="Google" id="ProtNLM"/>
    </source>
</evidence>
<proteinExistence type="predicted"/>
<evidence type="ECO:0000256" key="6">
    <source>
        <dbReference type="ARBA" id="ARBA00023014"/>
    </source>
</evidence>
<dbReference type="Proteomes" id="UP000233256">
    <property type="component" value="Unassembled WGS sequence"/>
</dbReference>
<evidence type="ECO:0000256" key="4">
    <source>
        <dbReference type="ARBA" id="ARBA00022723"/>
    </source>
</evidence>
<gene>
    <name evidence="7" type="ORF">CVV64_04325</name>
</gene>
<dbReference type="EMBL" id="PGXC01000003">
    <property type="protein sequence ID" value="PKK91004.1"/>
    <property type="molecule type" value="Genomic_DNA"/>
</dbReference>
<keyword evidence="4" id="KW-0479">Metal-binding</keyword>
<dbReference type="GO" id="GO:0046872">
    <property type="term" value="F:metal ion binding"/>
    <property type="evidence" value="ECO:0007669"/>
    <property type="project" value="UniProtKB-KW"/>
</dbReference>
<keyword evidence="3" id="KW-0949">S-adenosyl-L-methionine</keyword>